<keyword evidence="2" id="KW-1185">Reference proteome</keyword>
<dbReference type="AlphaFoldDB" id="A0AAQ3MJJ4"/>
<dbReference type="Proteomes" id="UP001374535">
    <property type="component" value="Chromosome 11"/>
</dbReference>
<proteinExistence type="predicted"/>
<protein>
    <submittedName>
        <fullName evidence="1">Uncharacterized protein</fullName>
    </submittedName>
</protein>
<reference evidence="1 2" key="1">
    <citation type="journal article" date="2023" name="Life. Sci Alliance">
        <title>Evolutionary insights into 3D genome organization and epigenetic landscape of Vigna mungo.</title>
        <authorList>
            <person name="Junaid A."/>
            <person name="Singh B."/>
            <person name="Bhatia S."/>
        </authorList>
    </citation>
    <scope>NUCLEOTIDE SEQUENCE [LARGE SCALE GENOMIC DNA]</scope>
    <source>
        <strain evidence="1">Urdbean</strain>
    </source>
</reference>
<name>A0AAQ3MJJ4_VIGMU</name>
<evidence type="ECO:0000313" key="2">
    <source>
        <dbReference type="Proteomes" id="UP001374535"/>
    </source>
</evidence>
<gene>
    <name evidence="1" type="ORF">V8G54_037028</name>
</gene>
<sequence>MNMPLQRTCALHKTDDGCLFFFFCLSSFSRWMLKMKCNHMILLFFFFWVSIVPSNSQPTFHISIRIMTQQFCQFGTHLPPNSQRLCPNQNTFLFFHFFKFFF</sequence>
<dbReference type="EMBL" id="CP144690">
    <property type="protein sequence ID" value="WVY91514.1"/>
    <property type="molecule type" value="Genomic_DNA"/>
</dbReference>
<organism evidence="1 2">
    <name type="scientific">Vigna mungo</name>
    <name type="common">Black gram</name>
    <name type="synonym">Phaseolus mungo</name>
    <dbReference type="NCBI Taxonomy" id="3915"/>
    <lineage>
        <taxon>Eukaryota</taxon>
        <taxon>Viridiplantae</taxon>
        <taxon>Streptophyta</taxon>
        <taxon>Embryophyta</taxon>
        <taxon>Tracheophyta</taxon>
        <taxon>Spermatophyta</taxon>
        <taxon>Magnoliopsida</taxon>
        <taxon>eudicotyledons</taxon>
        <taxon>Gunneridae</taxon>
        <taxon>Pentapetalae</taxon>
        <taxon>rosids</taxon>
        <taxon>fabids</taxon>
        <taxon>Fabales</taxon>
        <taxon>Fabaceae</taxon>
        <taxon>Papilionoideae</taxon>
        <taxon>50 kb inversion clade</taxon>
        <taxon>NPAAA clade</taxon>
        <taxon>indigoferoid/millettioid clade</taxon>
        <taxon>Phaseoleae</taxon>
        <taxon>Vigna</taxon>
    </lineage>
</organism>
<evidence type="ECO:0000313" key="1">
    <source>
        <dbReference type="EMBL" id="WVY91514.1"/>
    </source>
</evidence>
<accession>A0AAQ3MJJ4</accession>